<dbReference type="EMBL" id="CP042831">
    <property type="protein sequence ID" value="QEE50950.1"/>
    <property type="molecule type" value="Genomic_DNA"/>
</dbReference>
<proteinExistence type="predicted"/>
<dbReference type="AlphaFoldDB" id="A0A5B9FVB1"/>
<gene>
    <name evidence="1" type="ORF">FUA48_15600</name>
</gene>
<accession>A0A5B9FVB1</accession>
<reference evidence="1 2" key="1">
    <citation type="submission" date="2019-08" db="EMBL/GenBank/DDBJ databases">
        <title>Flavobacterium alkalisoli sp. nov., isolated from rhizosphere soil of Suaeda salsa.</title>
        <authorList>
            <person name="Sun J.-Q."/>
            <person name="Xu L."/>
        </authorList>
    </citation>
    <scope>NUCLEOTIDE SEQUENCE [LARGE SCALE GENOMIC DNA]</scope>
    <source>
        <strain evidence="1 2">XS-5</strain>
    </source>
</reference>
<dbReference type="KEGG" id="fak:FUA48_15600"/>
<evidence type="ECO:0000313" key="1">
    <source>
        <dbReference type="EMBL" id="QEE50950.1"/>
    </source>
</evidence>
<name>A0A5B9FVB1_9FLAO</name>
<keyword evidence="2" id="KW-1185">Reference proteome</keyword>
<evidence type="ECO:0000313" key="2">
    <source>
        <dbReference type="Proteomes" id="UP000321222"/>
    </source>
</evidence>
<organism evidence="1 2">
    <name type="scientific">Flavobacterium alkalisoli</name>
    <dbReference type="NCBI Taxonomy" id="2602769"/>
    <lineage>
        <taxon>Bacteria</taxon>
        <taxon>Pseudomonadati</taxon>
        <taxon>Bacteroidota</taxon>
        <taxon>Flavobacteriia</taxon>
        <taxon>Flavobacteriales</taxon>
        <taxon>Flavobacteriaceae</taxon>
        <taxon>Flavobacterium</taxon>
    </lineage>
</organism>
<sequence length="125" mass="14270">MHSTFKNSIFIKYVWGFMSLYILNCCIDVPGAANTHEDLTINKQESLLELIIEKLLGFDNAVAEYDDNDTDSNSVKKISFDFFVSQPCALSKKQNHIFIKRESDTAKEQDIQTPFFEITSPPPEV</sequence>
<dbReference type="RefSeq" id="WP_147584386.1">
    <property type="nucleotide sequence ID" value="NZ_CP042831.1"/>
</dbReference>
<protein>
    <submittedName>
        <fullName evidence="1">Uncharacterized protein</fullName>
    </submittedName>
</protein>
<dbReference type="OrthoDB" id="827641at2"/>
<dbReference type="Proteomes" id="UP000321222">
    <property type="component" value="Chromosome"/>
</dbReference>